<sequence length="62" mass="6882">MPQTPQNVSSPLFTNPLEPYPGLTIDDLNKYLPAIQTVEDMSMTPNNMQEGIFLAKCLDGLK</sequence>
<evidence type="ECO:0000313" key="1">
    <source>
        <dbReference type="EMBL" id="SVC35585.1"/>
    </source>
</evidence>
<name>A0A382LIB8_9ZZZZ</name>
<feature type="non-terminal residue" evidence="1">
    <location>
        <position position="62"/>
    </location>
</feature>
<dbReference type="EMBL" id="UINC01086799">
    <property type="protein sequence ID" value="SVC35585.1"/>
    <property type="molecule type" value="Genomic_DNA"/>
</dbReference>
<organism evidence="1">
    <name type="scientific">marine metagenome</name>
    <dbReference type="NCBI Taxonomy" id="408172"/>
    <lineage>
        <taxon>unclassified sequences</taxon>
        <taxon>metagenomes</taxon>
        <taxon>ecological metagenomes</taxon>
    </lineage>
</organism>
<gene>
    <name evidence="1" type="ORF">METZ01_LOCUS288439</name>
</gene>
<accession>A0A382LIB8</accession>
<protein>
    <submittedName>
        <fullName evidence="1">Uncharacterized protein</fullName>
    </submittedName>
</protein>
<proteinExistence type="predicted"/>
<dbReference type="AlphaFoldDB" id="A0A382LIB8"/>
<reference evidence="1" key="1">
    <citation type="submission" date="2018-05" db="EMBL/GenBank/DDBJ databases">
        <authorList>
            <person name="Lanie J.A."/>
            <person name="Ng W.-L."/>
            <person name="Kazmierczak K.M."/>
            <person name="Andrzejewski T.M."/>
            <person name="Davidsen T.M."/>
            <person name="Wayne K.J."/>
            <person name="Tettelin H."/>
            <person name="Glass J.I."/>
            <person name="Rusch D."/>
            <person name="Podicherti R."/>
            <person name="Tsui H.-C.T."/>
            <person name="Winkler M.E."/>
        </authorList>
    </citation>
    <scope>NUCLEOTIDE SEQUENCE</scope>
</reference>